<name>A0ABR2G8Q2_9ROSI</name>
<dbReference type="InterPro" id="IPR053134">
    <property type="entry name" value="RNA-dir_DNA_polymerase"/>
</dbReference>
<reference evidence="1 2" key="1">
    <citation type="journal article" date="2024" name="G3 (Bethesda)">
        <title>Genome assembly of Hibiscus sabdariffa L. provides insights into metabolisms of medicinal natural products.</title>
        <authorList>
            <person name="Kim T."/>
        </authorList>
    </citation>
    <scope>NUCLEOTIDE SEQUENCE [LARGE SCALE GENOMIC DNA]</scope>
    <source>
        <strain evidence="1">TK-2024</strain>
        <tissue evidence="1">Old leaves</tissue>
    </source>
</reference>
<dbReference type="InterPro" id="IPR043502">
    <property type="entry name" value="DNA/RNA_pol_sf"/>
</dbReference>
<gene>
    <name evidence="1" type="ORF">V6N12_065434</name>
</gene>
<dbReference type="Gene3D" id="3.30.70.270">
    <property type="match status" value="2"/>
</dbReference>
<organism evidence="1 2">
    <name type="scientific">Hibiscus sabdariffa</name>
    <name type="common">roselle</name>
    <dbReference type="NCBI Taxonomy" id="183260"/>
    <lineage>
        <taxon>Eukaryota</taxon>
        <taxon>Viridiplantae</taxon>
        <taxon>Streptophyta</taxon>
        <taxon>Embryophyta</taxon>
        <taxon>Tracheophyta</taxon>
        <taxon>Spermatophyta</taxon>
        <taxon>Magnoliopsida</taxon>
        <taxon>eudicotyledons</taxon>
        <taxon>Gunneridae</taxon>
        <taxon>Pentapetalae</taxon>
        <taxon>rosids</taxon>
        <taxon>malvids</taxon>
        <taxon>Malvales</taxon>
        <taxon>Malvaceae</taxon>
        <taxon>Malvoideae</taxon>
        <taxon>Hibiscus</taxon>
    </lineage>
</organism>
<dbReference type="SUPFAM" id="SSF56672">
    <property type="entry name" value="DNA/RNA polymerases"/>
    <property type="match status" value="1"/>
</dbReference>
<dbReference type="InterPro" id="IPR043128">
    <property type="entry name" value="Rev_trsase/Diguanyl_cyclase"/>
</dbReference>
<accession>A0ABR2G8Q2</accession>
<evidence type="ECO:0008006" key="3">
    <source>
        <dbReference type="Google" id="ProtNLM"/>
    </source>
</evidence>
<dbReference type="PANTHER" id="PTHR24559:SF444">
    <property type="entry name" value="REVERSE TRANSCRIPTASE DOMAIN-CONTAINING PROTEIN"/>
    <property type="match status" value="1"/>
</dbReference>
<evidence type="ECO:0000313" key="1">
    <source>
        <dbReference type="EMBL" id="KAK8596957.1"/>
    </source>
</evidence>
<dbReference type="EMBL" id="JBBPBM010000002">
    <property type="protein sequence ID" value="KAK8596957.1"/>
    <property type="molecule type" value="Genomic_DNA"/>
</dbReference>
<keyword evidence="2" id="KW-1185">Reference proteome</keyword>
<protein>
    <recommendedName>
        <fullName evidence="3">Reverse transcriptase domain-containing protein</fullName>
    </recommendedName>
</protein>
<dbReference type="Proteomes" id="UP001472677">
    <property type="component" value="Unassembled WGS sequence"/>
</dbReference>
<dbReference type="PANTHER" id="PTHR24559">
    <property type="entry name" value="TRANSPOSON TY3-I GAG-POL POLYPROTEIN"/>
    <property type="match status" value="1"/>
</dbReference>
<evidence type="ECO:0000313" key="2">
    <source>
        <dbReference type="Proteomes" id="UP001472677"/>
    </source>
</evidence>
<comment type="caution">
    <text evidence="1">The sequence shown here is derived from an EMBL/GenBank/DDBJ whole genome shotgun (WGS) entry which is preliminary data.</text>
</comment>
<sequence length="104" mass="11903">MCPFGTFTYRCMRFGLCNAPATFQHFMVSIFSDFIEKVEQSKIDVIRSLSYPTTVGEVHSFLGHAGFYRGSLKIPQESHNRYATFSKRTKISISIRLVKIRGTL</sequence>
<proteinExistence type="predicted"/>